<evidence type="ECO:0000313" key="1">
    <source>
        <dbReference type="EMBL" id="CEK91177.1"/>
    </source>
</evidence>
<name>A0A0B7BE61_9EUPU</name>
<accession>A0A0B7BE61</accession>
<protein>
    <submittedName>
        <fullName evidence="1">Uncharacterized protein</fullName>
    </submittedName>
</protein>
<feature type="non-terminal residue" evidence="1">
    <location>
        <position position="59"/>
    </location>
</feature>
<gene>
    <name evidence="1" type="primary">ORF181303</name>
</gene>
<sequence>MLGLTEVNKLIMLTLRAAVKEILSMDRLDILRSINDHLHEEDTARDESTMLKMKAFGIN</sequence>
<dbReference type="AlphaFoldDB" id="A0A0B7BE61"/>
<reference evidence="1" key="1">
    <citation type="submission" date="2014-12" db="EMBL/GenBank/DDBJ databases">
        <title>Insight into the proteome of Arion vulgaris.</title>
        <authorList>
            <person name="Aradska J."/>
            <person name="Bulat T."/>
            <person name="Smidak R."/>
            <person name="Sarate P."/>
            <person name="Gangsoo J."/>
            <person name="Sialana F."/>
            <person name="Bilban M."/>
            <person name="Lubec G."/>
        </authorList>
    </citation>
    <scope>NUCLEOTIDE SEQUENCE</scope>
    <source>
        <tissue evidence="1">Skin</tissue>
    </source>
</reference>
<dbReference type="EMBL" id="HACG01044312">
    <property type="protein sequence ID" value="CEK91177.1"/>
    <property type="molecule type" value="Transcribed_RNA"/>
</dbReference>
<organism evidence="1">
    <name type="scientific">Arion vulgaris</name>
    <dbReference type="NCBI Taxonomy" id="1028688"/>
    <lineage>
        <taxon>Eukaryota</taxon>
        <taxon>Metazoa</taxon>
        <taxon>Spiralia</taxon>
        <taxon>Lophotrochozoa</taxon>
        <taxon>Mollusca</taxon>
        <taxon>Gastropoda</taxon>
        <taxon>Heterobranchia</taxon>
        <taxon>Euthyneura</taxon>
        <taxon>Panpulmonata</taxon>
        <taxon>Eupulmonata</taxon>
        <taxon>Stylommatophora</taxon>
        <taxon>Helicina</taxon>
        <taxon>Arionoidea</taxon>
        <taxon>Arionidae</taxon>
        <taxon>Arion</taxon>
    </lineage>
</organism>
<proteinExistence type="predicted"/>